<organism evidence="1 2">
    <name type="scientific">Quercus suber</name>
    <name type="common">Cork oak</name>
    <dbReference type="NCBI Taxonomy" id="58331"/>
    <lineage>
        <taxon>Eukaryota</taxon>
        <taxon>Viridiplantae</taxon>
        <taxon>Streptophyta</taxon>
        <taxon>Embryophyta</taxon>
        <taxon>Tracheophyta</taxon>
        <taxon>Spermatophyta</taxon>
        <taxon>Magnoliopsida</taxon>
        <taxon>eudicotyledons</taxon>
        <taxon>Gunneridae</taxon>
        <taxon>Pentapetalae</taxon>
        <taxon>rosids</taxon>
        <taxon>fabids</taxon>
        <taxon>Fagales</taxon>
        <taxon>Fagaceae</taxon>
        <taxon>Quercus</taxon>
    </lineage>
</organism>
<gene>
    <name evidence="1" type="ORF">CFP56_036951</name>
</gene>
<reference evidence="1 2" key="1">
    <citation type="journal article" date="2018" name="Sci. Data">
        <title>The draft genome sequence of cork oak.</title>
        <authorList>
            <person name="Ramos A.M."/>
            <person name="Usie A."/>
            <person name="Barbosa P."/>
            <person name="Barros P.M."/>
            <person name="Capote T."/>
            <person name="Chaves I."/>
            <person name="Simoes F."/>
            <person name="Abreu I."/>
            <person name="Carrasquinho I."/>
            <person name="Faro C."/>
            <person name="Guimaraes J.B."/>
            <person name="Mendonca D."/>
            <person name="Nobrega F."/>
            <person name="Rodrigues L."/>
            <person name="Saibo N.J.M."/>
            <person name="Varela M.C."/>
            <person name="Egas C."/>
            <person name="Matos J."/>
            <person name="Miguel C.M."/>
            <person name="Oliveira M.M."/>
            <person name="Ricardo C.P."/>
            <person name="Goncalves S."/>
        </authorList>
    </citation>
    <scope>NUCLEOTIDE SEQUENCE [LARGE SCALE GENOMIC DNA]</scope>
    <source>
        <strain evidence="2">cv. HL8</strain>
    </source>
</reference>
<accession>A0AAW0J629</accession>
<dbReference type="AlphaFoldDB" id="A0AAW0J629"/>
<proteinExistence type="predicted"/>
<name>A0AAW0J629_QUESU</name>
<evidence type="ECO:0000313" key="1">
    <source>
        <dbReference type="EMBL" id="KAK7822197.1"/>
    </source>
</evidence>
<sequence length="72" mass="8125">MRQNESAHDSLALRTLTMHSKFWLAKLITTKDSKFLALAPRGALVPKGSTDDHSIHAYGIRLEKSQEYSELI</sequence>
<dbReference type="Proteomes" id="UP000237347">
    <property type="component" value="Unassembled WGS sequence"/>
</dbReference>
<protein>
    <submittedName>
        <fullName evidence="1">Uncharacterized protein</fullName>
    </submittedName>
</protein>
<comment type="caution">
    <text evidence="1">The sequence shown here is derived from an EMBL/GenBank/DDBJ whole genome shotgun (WGS) entry which is preliminary data.</text>
</comment>
<evidence type="ECO:0000313" key="2">
    <source>
        <dbReference type="Proteomes" id="UP000237347"/>
    </source>
</evidence>
<keyword evidence="2" id="KW-1185">Reference proteome</keyword>
<dbReference type="EMBL" id="PKMF04000675">
    <property type="protein sequence ID" value="KAK7822197.1"/>
    <property type="molecule type" value="Genomic_DNA"/>
</dbReference>